<dbReference type="Proteomes" id="UP000824120">
    <property type="component" value="Chromosome 12"/>
</dbReference>
<evidence type="ECO:0000313" key="2">
    <source>
        <dbReference type="Proteomes" id="UP000824120"/>
    </source>
</evidence>
<name>A0A9J5WG09_SOLCO</name>
<proteinExistence type="predicted"/>
<evidence type="ECO:0000313" key="1">
    <source>
        <dbReference type="EMBL" id="KAG5574164.1"/>
    </source>
</evidence>
<reference evidence="1 2" key="1">
    <citation type="submission" date="2020-09" db="EMBL/GenBank/DDBJ databases">
        <title>De no assembly of potato wild relative species, Solanum commersonii.</title>
        <authorList>
            <person name="Cho K."/>
        </authorList>
    </citation>
    <scope>NUCLEOTIDE SEQUENCE [LARGE SCALE GENOMIC DNA]</scope>
    <source>
        <strain evidence="1">LZ3.2</strain>
        <tissue evidence="1">Leaf</tissue>
    </source>
</reference>
<sequence length="145" mass="16519">MRTHVANNTRTITASKNCTKSNINASRLYKTKVQLLTFRQRLCRVTGDFIEAVKIGPLRLSLEKISEDIAKKTVKNRKDFQSELTVEDGGDEPSLDADEFIYLMHGGNKWSKTTMKRLDRAIYDSFSKCKFTTEEATNIHGKKIA</sequence>
<organism evidence="1 2">
    <name type="scientific">Solanum commersonii</name>
    <name type="common">Commerson's wild potato</name>
    <name type="synonym">Commerson's nightshade</name>
    <dbReference type="NCBI Taxonomy" id="4109"/>
    <lineage>
        <taxon>Eukaryota</taxon>
        <taxon>Viridiplantae</taxon>
        <taxon>Streptophyta</taxon>
        <taxon>Embryophyta</taxon>
        <taxon>Tracheophyta</taxon>
        <taxon>Spermatophyta</taxon>
        <taxon>Magnoliopsida</taxon>
        <taxon>eudicotyledons</taxon>
        <taxon>Gunneridae</taxon>
        <taxon>Pentapetalae</taxon>
        <taxon>asterids</taxon>
        <taxon>lamiids</taxon>
        <taxon>Solanales</taxon>
        <taxon>Solanaceae</taxon>
        <taxon>Solanoideae</taxon>
        <taxon>Solaneae</taxon>
        <taxon>Solanum</taxon>
    </lineage>
</organism>
<dbReference type="EMBL" id="JACXVP010000012">
    <property type="protein sequence ID" value="KAG5574164.1"/>
    <property type="molecule type" value="Genomic_DNA"/>
</dbReference>
<comment type="caution">
    <text evidence="1">The sequence shown here is derived from an EMBL/GenBank/DDBJ whole genome shotgun (WGS) entry which is preliminary data.</text>
</comment>
<gene>
    <name evidence="1" type="ORF">H5410_063930</name>
</gene>
<accession>A0A9J5WG09</accession>
<protein>
    <submittedName>
        <fullName evidence="1">Uncharacterized protein</fullName>
    </submittedName>
</protein>
<keyword evidence="2" id="KW-1185">Reference proteome</keyword>
<dbReference type="AlphaFoldDB" id="A0A9J5WG09"/>